<dbReference type="EMBL" id="DS231702">
    <property type="protein sequence ID" value="KNB04978.1"/>
    <property type="molecule type" value="Genomic_DNA"/>
</dbReference>
<name>A0A0J9V1E7_FUSO4</name>
<reference evidence="2" key="2">
    <citation type="journal article" date="2010" name="Nature">
        <title>Comparative genomics reveals mobile pathogenicity chromosomes in Fusarium.</title>
        <authorList>
            <person name="Ma L.J."/>
            <person name="van der Does H.C."/>
            <person name="Borkovich K.A."/>
            <person name="Coleman J.J."/>
            <person name="Daboussi M.J."/>
            <person name="Di Pietro A."/>
            <person name="Dufresne M."/>
            <person name="Freitag M."/>
            <person name="Grabherr M."/>
            <person name="Henrissat B."/>
            <person name="Houterman P.M."/>
            <person name="Kang S."/>
            <person name="Shim W.B."/>
            <person name="Woloshuk C."/>
            <person name="Xie X."/>
            <person name="Xu J.R."/>
            <person name="Antoniw J."/>
            <person name="Baker S.E."/>
            <person name="Bluhm B.H."/>
            <person name="Breakspear A."/>
            <person name="Brown D.W."/>
            <person name="Butchko R.A."/>
            <person name="Chapman S."/>
            <person name="Coulson R."/>
            <person name="Coutinho P.M."/>
            <person name="Danchin E.G."/>
            <person name="Diener A."/>
            <person name="Gale L.R."/>
            <person name="Gardiner D.M."/>
            <person name="Goff S."/>
            <person name="Hammond-Kosack K.E."/>
            <person name="Hilburn K."/>
            <person name="Hua-Van A."/>
            <person name="Jonkers W."/>
            <person name="Kazan K."/>
            <person name="Kodira C.D."/>
            <person name="Koehrsen M."/>
            <person name="Kumar L."/>
            <person name="Lee Y.H."/>
            <person name="Li L."/>
            <person name="Manners J.M."/>
            <person name="Miranda-Saavedra D."/>
            <person name="Mukherjee M."/>
            <person name="Park G."/>
            <person name="Park J."/>
            <person name="Park S.Y."/>
            <person name="Proctor R.H."/>
            <person name="Regev A."/>
            <person name="Ruiz-Roldan M.C."/>
            <person name="Sain D."/>
            <person name="Sakthikumar S."/>
            <person name="Sykes S."/>
            <person name="Schwartz D.C."/>
            <person name="Turgeon B.G."/>
            <person name="Wapinski I."/>
            <person name="Yoder O."/>
            <person name="Young S."/>
            <person name="Zeng Q."/>
            <person name="Zhou S."/>
            <person name="Galagan J."/>
            <person name="Cuomo C.A."/>
            <person name="Kistler H.C."/>
            <person name="Rep M."/>
        </authorList>
    </citation>
    <scope>NUCLEOTIDE SEQUENCE [LARGE SCALE GENOMIC DNA]</scope>
    <source>
        <strain evidence="2">4287</strain>
    </source>
</reference>
<sequence>MPECLANDSHPNIAMARNAPMLSMYLLLRLIMTAWVLPGVSDLTRVPPFPLPTFGFVSLPGGRHVLANQYRNDERSGPSSIFIPYLSAAILNFMFTKVLYVAGSTRSPLSSSQSIVRDSHCEVSTFVVRLLQDERHVFLSHAECQRFFALQIVRFPVDDSVSEHASLHQPPSPLFQTAQTLEQGRNGFGVPGLMLPMSNVSFSRVGDQIFSRRSASRQNDACRKFC</sequence>
<dbReference type="RefSeq" id="XP_018243023.1">
    <property type="nucleotide sequence ID" value="XM_018399690.1"/>
</dbReference>
<evidence type="ECO:0000313" key="3">
    <source>
        <dbReference type="Proteomes" id="UP000009097"/>
    </source>
</evidence>
<dbReference type="OrthoDB" id="10307822at2759"/>
<accession>A0A0J9V1E7</accession>
<feature type="transmembrane region" description="Helical" evidence="1">
    <location>
        <begin position="21"/>
        <end position="40"/>
    </location>
</feature>
<feature type="transmembrane region" description="Helical" evidence="1">
    <location>
        <begin position="81"/>
        <end position="102"/>
    </location>
</feature>
<gene>
    <name evidence="2" type="ORF">FOXG_19473</name>
</gene>
<evidence type="ECO:0000256" key="1">
    <source>
        <dbReference type="SAM" id="Phobius"/>
    </source>
</evidence>
<protein>
    <submittedName>
        <fullName evidence="2">Uncharacterized protein</fullName>
    </submittedName>
</protein>
<dbReference type="KEGG" id="fox:FOXG_19473"/>
<evidence type="ECO:0000313" key="2">
    <source>
        <dbReference type="EMBL" id="KNB04978.1"/>
    </source>
</evidence>
<keyword evidence="1" id="KW-0472">Membrane</keyword>
<proteinExistence type="predicted"/>
<dbReference type="Proteomes" id="UP000009097">
    <property type="component" value="Unassembled WGS sequence"/>
</dbReference>
<organism evidence="2 3">
    <name type="scientific">Fusarium oxysporum f. sp. lycopersici (strain 4287 / CBS 123668 / FGSC 9935 / NRRL 34936)</name>
    <name type="common">Fusarium vascular wilt of tomato</name>
    <dbReference type="NCBI Taxonomy" id="426428"/>
    <lineage>
        <taxon>Eukaryota</taxon>
        <taxon>Fungi</taxon>
        <taxon>Dikarya</taxon>
        <taxon>Ascomycota</taxon>
        <taxon>Pezizomycotina</taxon>
        <taxon>Sordariomycetes</taxon>
        <taxon>Hypocreomycetidae</taxon>
        <taxon>Hypocreales</taxon>
        <taxon>Nectriaceae</taxon>
        <taxon>Fusarium</taxon>
        <taxon>Fusarium oxysporum species complex</taxon>
    </lineage>
</organism>
<dbReference type="AlphaFoldDB" id="A0A0J9V1E7"/>
<reference evidence="2" key="1">
    <citation type="submission" date="2007-04" db="EMBL/GenBank/DDBJ databases">
        <authorList>
            <consortium name="The Broad Institute Genome Sequencing Platform"/>
            <person name="Birren B."/>
            <person name="Lander E."/>
            <person name="Galagan J."/>
            <person name="Nusbaum C."/>
            <person name="Devon K."/>
            <person name="Ma L.-J."/>
            <person name="Jaffe D."/>
            <person name="Butler J."/>
            <person name="Alvarez P."/>
            <person name="Gnerre S."/>
            <person name="Grabherr M."/>
            <person name="Kleber M."/>
            <person name="Mauceli E."/>
            <person name="Brockman W."/>
            <person name="MacCallum I.A."/>
            <person name="Young S."/>
            <person name="LaButti K."/>
            <person name="DeCaprio D."/>
            <person name="Crawford M."/>
            <person name="Koehrsen M."/>
            <person name="Engels R."/>
            <person name="Montgomery P."/>
            <person name="Pearson M."/>
            <person name="Howarth C."/>
            <person name="Larson L."/>
            <person name="White J."/>
            <person name="O'Leary S."/>
            <person name="Kodira C."/>
            <person name="Zeng Q."/>
            <person name="Yandava C."/>
            <person name="Alvarado L."/>
            <person name="Kistler C."/>
            <person name="Shim W.-B."/>
            <person name="Kang S."/>
            <person name="Woloshuk C."/>
        </authorList>
    </citation>
    <scope>NUCLEOTIDE SEQUENCE</scope>
    <source>
        <strain evidence="2">4287</strain>
    </source>
</reference>
<dbReference type="GeneID" id="28960179"/>
<dbReference type="VEuPathDB" id="FungiDB:FOXG_19473"/>
<keyword evidence="1" id="KW-0812">Transmembrane</keyword>
<keyword evidence="1" id="KW-1133">Transmembrane helix</keyword>